<sequence>MYMPPHFEEKRPEAMFELMREHPLGTLVTLDSNGLNANHIPFELDPEPAPFGTLRAHVARSNSVWREFSSEVDALIVFQGAQAYISPSWYATKQESGKVVPTWNYMVVHASGPLKIIDDPQWLRGLVGRLTERHEKGQAQPWKVADAPTDYIDKLLSAIVGIEIPVTRLVGKWKVSQNQPAVNREGIARGLQNAGAMAEAVRMKGNDPA</sequence>
<comment type="caution">
    <text evidence="1">The sequence shown here is derived from an EMBL/GenBank/DDBJ whole genome shotgun (WGS) entry which is preliminary data.</text>
</comment>
<dbReference type="SUPFAM" id="SSF50475">
    <property type="entry name" value="FMN-binding split barrel"/>
    <property type="match status" value="1"/>
</dbReference>
<dbReference type="Pfam" id="PF04299">
    <property type="entry name" value="FMN_bind_2"/>
    <property type="match status" value="1"/>
</dbReference>
<dbReference type="PANTHER" id="PTHR35802:SF1">
    <property type="entry name" value="PROTEASE SYNTHASE AND SPORULATION PROTEIN PAI 2"/>
    <property type="match status" value="1"/>
</dbReference>
<dbReference type="OrthoDB" id="9794948at2"/>
<evidence type="ECO:0000313" key="1">
    <source>
        <dbReference type="EMBL" id="RJG06580.1"/>
    </source>
</evidence>
<name>A0A418X2B0_9BURK</name>
<reference evidence="1 2" key="1">
    <citation type="submission" date="2018-09" db="EMBL/GenBank/DDBJ databases">
        <authorList>
            <person name="Zhu H."/>
        </authorList>
    </citation>
    <scope>NUCLEOTIDE SEQUENCE [LARGE SCALE GENOMIC DNA]</scope>
    <source>
        <strain evidence="1 2">K2R10-39</strain>
    </source>
</reference>
<accession>A0A418X2B0</accession>
<protein>
    <submittedName>
        <fullName evidence="1">FMN-binding negative transcriptional regulator</fullName>
    </submittedName>
</protein>
<dbReference type="RefSeq" id="WP_119739284.1">
    <property type="nucleotide sequence ID" value="NZ_QYUN01000002.1"/>
</dbReference>
<dbReference type="Gene3D" id="2.30.110.10">
    <property type="entry name" value="Electron Transport, Fmn-binding Protein, Chain A"/>
    <property type="match status" value="1"/>
</dbReference>
<dbReference type="PIRSF" id="PIRSF010372">
    <property type="entry name" value="PaiB"/>
    <property type="match status" value="1"/>
</dbReference>
<dbReference type="PANTHER" id="PTHR35802">
    <property type="entry name" value="PROTEASE SYNTHASE AND SPORULATION PROTEIN PAI 2"/>
    <property type="match status" value="1"/>
</dbReference>
<proteinExistence type="predicted"/>
<organism evidence="1 2">
    <name type="scientific">Noviherbaspirillum cavernae</name>
    <dbReference type="NCBI Taxonomy" id="2320862"/>
    <lineage>
        <taxon>Bacteria</taxon>
        <taxon>Pseudomonadati</taxon>
        <taxon>Pseudomonadota</taxon>
        <taxon>Betaproteobacteria</taxon>
        <taxon>Burkholderiales</taxon>
        <taxon>Oxalobacteraceae</taxon>
        <taxon>Noviherbaspirillum</taxon>
    </lineage>
</organism>
<evidence type="ECO:0000313" key="2">
    <source>
        <dbReference type="Proteomes" id="UP000285190"/>
    </source>
</evidence>
<dbReference type="Proteomes" id="UP000285190">
    <property type="component" value="Unassembled WGS sequence"/>
</dbReference>
<dbReference type="InterPro" id="IPR007396">
    <property type="entry name" value="TR_PAI2-type"/>
</dbReference>
<gene>
    <name evidence="1" type="ORF">D3870_11665</name>
</gene>
<dbReference type="EMBL" id="QYUN01000002">
    <property type="protein sequence ID" value="RJG06580.1"/>
    <property type="molecule type" value="Genomic_DNA"/>
</dbReference>
<keyword evidence="2" id="KW-1185">Reference proteome</keyword>
<dbReference type="InterPro" id="IPR012349">
    <property type="entry name" value="Split_barrel_FMN-bd"/>
</dbReference>
<dbReference type="AlphaFoldDB" id="A0A418X2B0"/>